<reference evidence="4" key="1">
    <citation type="submission" date="2025-08" db="UniProtKB">
        <authorList>
            <consortium name="RefSeq"/>
        </authorList>
    </citation>
    <scope>IDENTIFICATION</scope>
</reference>
<dbReference type="InterPro" id="IPR043504">
    <property type="entry name" value="Peptidase_S1_PA_chymotrypsin"/>
</dbReference>
<evidence type="ECO:0000256" key="1">
    <source>
        <dbReference type="SAM" id="SignalP"/>
    </source>
</evidence>
<evidence type="ECO:0000313" key="4">
    <source>
        <dbReference type="RefSeq" id="XP_011499782.1"/>
    </source>
</evidence>
<sequence>MQYKKTLLLLLRYILIYKQCNFLLVNGLIGANVREAEINEFSSAVAIVKIVPDNSWPENNFKCSATLISYRDVLTCAHCVENEEVDQVKVLVGMNNLRDGIEHLPLWWVTYDEWAEQNGVASLFPVNDLCIIRGDSGGGLYLDRNTIIAVTKSVSPSFNFYHQLSVNTHTFLYFYRDFIRLIVQHSI</sequence>
<dbReference type="InterPro" id="IPR009003">
    <property type="entry name" value="Peptidase_S1_PA"/>
</dbReference>
<proteinExistence type="predicted"/>
<gene>
    <name evidence="4" type="primary">LOC105363726</name>
</gene>
<feature type="chain" id="PRO_5042511458" evidence="1">
    <location>
        <begin position="23"/>
        <end position="187"/>
    </location>
</feature>
<organism evidence="3 4">
    <name type="scientific">Ceratosolen solmsi marchali</name>
    <dbReference type="NCBI Taxonomy" id="326594"/>
    <lineage>
        <taxon>Eukaryota</taxon>
        <taxon>Metazoa</taxon>
        <taxon>Ecdysozoa</taxon>
        <taxon>Arthropoda</taxon>
        <taxon>Hexapoda</taxon>
        <taxon>Insecta</taxon>
        <taxon>Pterygota</taxon>
        <taxon>Neoptera</taxon>
        <taxon>Endopterygota</taxon>
        <taxon>Hymenoptera</taxon>
        <taxon>Apocrita</taxon>
        <taxon>Proctotrupomorpha</taxon>
        <taxon>Chalcidoidea</taxon>
        <taxon>Agaonidae</taxon>
        <taxon>Agaoninae</taxon>
        <taxon>Ceratosolen</taxon>
    </lineage>
</organism>
<dbReference type="RefSeq" id="XP_011499782.1">
    <property type="nucleotide sequence ID" value="XM_011501480.1"/>
</dbReference>
<accession>A0AAJ6YKL2</accession>
<keyword evidence="1" id="KW-0732">Signal</keyword>
<name>A0AAJ6YKL2_9HYME</name>
<dbReference type="GO" id="GO:0004252">
    <property type="term" value="F:serine-type endopeptidase activity"/>
    <property type="evidence" value="ECO:0007669"/>
    <property type="project" value="InterPro"/>
</dbReference>
<dbReference type="AlphaFoldDB" id="A0AAJ6YKL2"/>
<dbReference type="Pfam" id="PF00089">
    <property type="entry name" value="Trypsin"/>
    <property type="match status" value="1"/>
</dbReference>
<dbReference type="Proteomes" id="UP000695007">
    <property type="component" value="Unplaced"/>
</dbReference>
<dbReference type="GO" id="GO:0006508">
    <property type="term" value="P:proteolysis"/>
    <property type="evidence" value="ECO:0007669"/>
    <property type="project" value="InterPro"/>
</dbReference>
<dbReference type="InterPro" id="IPR001254">
    <property type="entry name" value="Trypsin_dom"/>
</dbReference>
<feature type="signal peptide" evidence="1">
    <location>
        <begin position="1"/>
        <end position="22"/>
    </location>
</feature>
<dbReference type="GeneID" id="105363726"/>
<evidence type="ECO:0000313" key="3">
    <source>
        <dbReference type="Proteomes" id="UP000695007"/>
    </source>
</evidence>
<protein>
    <submittedName>
        <fullName evidence="4">Uncharacterized protein LOC105363726 isoform X2</fullName>
    </submittedName>
</protein>
<dbReference type="Gene3D" id="2.40.10.10">
    <property type="entry name" value="Trypsin-like serine proteases"/>
    <property type="match status" value="1"/>
</dbReference>
<feature type="domain" description="Peptidase S1" evidence="2">
    <location>
        <begin position="61"/>
        <end position="98"/>
    </location>
</feature>
<keyword evidence="3" id="KW-1185">Reference proteome</keyword>
<dbReference type="SUPFAM" id="SSF50494">
    <property type="entry name" value="Trypsin-like serine proteases"/>
    <property type="match status" value="1"/>
</dbReference>
<evidence type="ECO:0000259" key="2">
    <source>
        <dbReference type="Pfam" id="PF00089"/>
    </source>
</evidence>